<name>A0A1I8AVD3_9BILA</name>
<proteinExistence type="predicted"/>
<evidence type="ECO:0000313" key="1">
    <source>
        <dbReference type="Proteomes" id="UP000095287"/>
    </source>
</evidence>
<dbReference type="WBParaSite" id="L893_g9888.t1">
    <property type="protein sequence ID" value="L893_g9888.t1"/>
    <property type="gene ID" value="L893_g9888"/>
</dbReference>
<accession>A0A1I8AVD3</accession>
<dbReference type="Proteomes" id="UP000095287">
    <property type="component" value="Unplaced"/>
</dbReference>
<sequence length="124" mass="13640">MISSTMIGTRDISPLATTTRTRTGPTSTRTTIQTTTGTLSPCPTTPGKFLDEWFLRSQVPAQIRLPLLQLLLRTPVQPVPVVPSELRTGQKLLVGARSLLLSLLLYSPLLRLALRLIPTLINRL</sequence>
<protein>
    <submittedName>
        <fullName evidence="2">Uncharacterized protein</fullName>
    </submittedName>
</protein>
<keyword evidence="1" id="KW-1185">Reference proteome</keyword>
<organism evidence="1 2">
    <name type="scientific">Steinernema glaseri</name>
    <dbReference type="NCBI Taxonomy" id="37863"/>
    <lineage>
        <taxon>Eukaryota</taxon>
        <taxon>Metazoa</taxon>
        <taxon>Ecdysozoa</taxon>
        <taxon>Nematoda</taxon>
        <taxon>Chromadorea</taxon>
        <taxon>Rhabditida</taxon>
        <taxon>Tylenchina</taxon>
        <taxon>Panagrolaimomorpha</taxon>
        <taxon>Strongyloidoidea</taxon>
        <taxon>Steinernematidae</taxon>
        <taxon>Steinernema</taxon>
    </lineage>
</organism>
<reference evidence="2" key="1">
    <citation type="submission" date="2016-11" db="UniProtKB">
        <authorList>
            <consortium name="WormBaseParasite"/>
        </authorList>
    </citation>
    <scope>IDENTIFICATION</scope>
</reference>
<evidence type="ECO:0000313" key="2">
    <source>
        <dbReference type="WBParaSite" id="L893_g9888.t1"/>
    </source>
</evidence>
<dbReference type="AlphaFoldDB" id="A0A1I8AVD3"/>